<organism evidence="2 3">
    <name type="scientific">Anopheles merus</name>
    <name type="common">Mosquito</name>
    <dbReference type="NCBI Taxonomy" id="30066"/>
    <lineage>
        <taxon>Eukaryota</taxon>
        <taxon>Metazoa</taxon>
        <taxon>Ecdysozoa</taxon>
        <taxon>Arthropoda</taxon>
        <taxon>Hexapoda</taxon>
        <taxon>Insecta</taxon>
        <taxon>Pterygota</taxon>
        <taxon>Neoptera</taxon>
        <taxon>Endopterygota</taxon>
        <taxon>Diptera</taxon>
        <taxon>Nematocera</taxon>
        <taxon>Culicoidea</taxon>
        <taxon>Culicidae</taxon>
        <taxon>Anophelinae</taxon>
        <taxon>Anopheles</taxon>
    </lineage>
</organism>
<name>A0A182VNG6_ANOME</name>
<feature type="compositionally biased region" description="Basic and acidic residues" evidence="1">
    <location>
        <begin position="107"/>
        <end position="129"/>
    </location>
</feature>
<keyword evidence="3" id="KW-1185">Reference proteome</keyword>
<dbReference type="AlphaFoldDB" id="A0A182VNG6"/>
<evidence type="ECO:0000313" key="2">
    <source>
        <dbReference type="EnsemblMetazoa" id="AMEM017962-PA"/>
    </source>
</evidence>
<reference evidence="2" key="1">
    <citation type="submission" date="2020-05" db="UniProtKB">
        <authorList>
            <consortium name="EnsemblMetazoa"/>
        </authorList>
    </citation>
    <scope>IDENTIFICATION</scope>
    <source>
        <strain evidence="2">MAF</strain>
    </source>
</reference>
<feature type="region of interest" description="Disordered" evidence="1">
    <location>
        <begin position="81"/>
        <end position="129"/>
    </location>
</feature>
<dbReference type="VEuPathDB" id="VectorBase:AMEM017962"/>
<dbReference type="Proteomes" id="UP000075903">
    <property type="component" value="Unassembled WGS sequence"/>
</dbReference>
<sequence length="666" mass="72456">MSMAGYSVQVGSDGHAGMGGQLHRQHHTGVRAHPQQPIVRNRERCDRQLEVGKNRPGKLPHVHVQKMLEAARMVQRDRARPMPHNPQAVDGAPEQHDRLPVGRSRGGRADRLHHQPSDAVEHVQPRTGRQIDERSMWNHRLDRATVQAKLLRCAQVPNAVRPDGEDQEPPGAGTEQQPARTVQQPVGRALDAQLAQPGAHQRQRGRVDEQLAARADPHRIGRHVAHRAGGHVLEAGDLRVRQREARPLVHRVRRAVVRVQRDAAAAISDPVSRSAAADPQDVLPGGPRAVQLVRVGGRVDTATVAGPERAHKEGSLERCLLREVCGAGPPGRGVDGMKCQPGQPYPVEPFLFPGGIARLQVVPFAGRSSHLHSRICVTVWKSRTYPKVSCEQTDPSVGRLSTCSSCSGIAHSKSPCAGSTPTNRSLSSTTSRHRLAVQELAPAPIASRHPLNQVGPFARHVQLLGKVDRPLDAPLQNRPVRVGRGRGLAQLAQFQHELGQPLHRRDEVIAEAEPLAQPAQPAGDKPGEEEVARHFVREASDRVRVAVGEGSIKGQQGRLANDCPHQPANRAIPLVPLVHASLQQRLQKLVQPADLPMGAEDGVRNVPIDDGIVHQQRVVQFLFVQRVQIVLLVRHKLAERPPALPIAGGLAVVRGSGRQLDALQGV</sequence>
<accession>A0A182VNG6</accession>
<dbReference type="EnsemblMetazoa" id="AMEM017962-RA">
    <property type="protein sequence ID" value="AMEM017962-PA"/>
    <property type="gene ID" value="AMEM017962"/>
</dbReference>
<protein>
    <submittedName>
        <fullName evidence="2">Uncharacterized protein</fullName>
    </submittedName>
</protein>
<proteinExistence type="predicted"/>
<feature type="region of interest" description="Disordered" evidence="1">
    <location>
        <begin position="160"/>
        <end position="185"/>
    </location>
</feature>
<evidence type="ECO:0000313" key="3">
    <source>
        <dbReference type="Proteomes" id="UP000075903"/>
    </source>
</evidence>
<evidence type="ECO:0000256" key="1">
    <source>
        <dbReference type="SAM" id="MobiDB-lite"/>
    </source>
</evidence>
<feature type="compositionally biased region" description="Polar residues" evidence="1">
    <location>
        <begin position="174"/>
        <end position="184"/>
    </location>
</feature>